<sequence>MGDKFNKFAWMNMVFTDKRIKGSQSKVLLWLAWRYAGDSDLVYVKQQTVADRLGVSLRCVKEAFKTGLDLGYLVLSQARRGGHRTSPNRWRLAVPTALPGAESAPSQDEWVQETTRMGAGNDTNGCSFVPEWVQVPPTVTSENTDHKRSLVKVSSKGLEREVSAHGADALTPSDALDENTTIDAELVDPDPDPKPPRYCRDHPHGTPDWCGKCKTARLNYEAWTRRNPGRILDHLRGLGSDRTSKPTDPIRRAIDNCPNRCDEAGRLDDLTDCPLHDNFRRRATS</sequence>
<gene>
    <name evidence="1" type="ORF">NGTWS1702_22980</name>
</gene>
<protein>
    <recommendedName>
        <fullName evidence="3">Helix-turn-helix domain-containing protein</fullName>
    </recommendedName>
</protein>
<accession>A0ABQ4VCL7</accession>
<proteinExistence type="predicted"/>
<reference evidence="1 2" key="1">
    <citation type="submission" date="2021-08" db="EMBL/GenBank/DDBJ databases">
        <title>Draft genome sequence of Mycolicibacterium sp. NGTWS1702 strain.</title>
        <authorList>
            <person name="Matsumoto M."/>
            <person name="Tang B.C.C."/>
            <person name="Machida Y."/>
            <person name="Matoyama H."/>
            <person name="Kishihara T."/>
            <person name="Sato S."/>
            <person name="Kondo I."/>
            <person name="Sano M."/>
            <person name="Kato G."/>
        </authorList>
    </citation>
    <scope>NUCLEOTIDE SEQUENCE [LARGE SCALE GENOMIC DNA]</scope>
    <source>
        <strain evidence="1 2">NGTWSNA01</strain>
    </source>
</reference>
<evidence type="ECO:0008006" key="3">
    <source>
        <dbReference type="Google" id="ProtNLM"/>
    </source>
</evidence>
<name>A0ABQ4VCL7_9MYCO</name>
<evidence type="ECO:0000313" key="1">
    <source>
        <dbReference type="EMBL" id="GJF17089.1"/>
    </source>
</evidence>
<keyword evidence="2" id="KW-1185">Reference proteome</keyword>
<evidence type="ECO:0000313" key="2">
    <source>
        <dbReference type="Proteomes" id="UP001060504"/>
    </source>
</evidence>
<dbReference type="EMBL" id="BPRH01002407">
    <property type="protein sequence ID" value="GJF17089.1"/>
    <property type="molecule type" value="Genomic_DNA"/>
</dbReference>
<dbReference type="Proteomes" id="UP001060504">
    <property type="component" value="Unassembled WGS sequence"/>
</dbReference>
<organism evidence="1 2">
    <name type="scientific">Mycolicibacterium cyprinidarum</name>
    <dbReference type="NCBI Taxonomy" id="2860311"/>
    <lineage>
        <taxon>Bacteria</taxon>
        <taxon>Bacillati</taxon>
        <taxon>Actinomycetota</taxon>
        <taxon>Actinomycetes</taxon>
        <taxon>Mycobacteriales</taxon>
        <taxon>Mycobacteriaceae</taxon>
        <taxon>Mycolicibacterium</taxon>
    </lineage>
</organism>
<comment type="caution">
    <text evidence="1">The sequence shown here is derived from an EMBL/GenBank/DDBJ whole genome shotgun (WGS) entry which is preliminary data.</text>
</comment>